<dbReference type="Proteomes" id="UP000679779">
    <property type="component" value="Unassembled WGS sequence"/>
</dbReference>
<sequence length="68" mass="7922">MKSLFFGKRNNDLLNKVLLFIELNLHLLVYILDSEIINHVMISQKDEGEADHEQHVRPFIATKSLKCT</sequence>
<organism evidence="1 2">
    <name type="scientific">Paenibacillus albilobatus</name>
    <dbReference type="NCBI Taxonomy" id="2716884"/>
    <lineage>
        <taxon>Bacteria</taxon>
        <taxon>Bacillati</taxon>
        <taxon>Bacillota</taxon>
        <taxon>Bacilli</taxon>
        <taxon>Bacillales</taxon>
        <taxon>Paenibacillaceae</taxon>
        <taxon>Paenibacillus</taxon>
    </lineage>
</organism>
<keyword evidence="2" id="KW-1185">Reference proteome</keyword>
<name>A0A920C9Y3_9BACL</name>
<reference evidence="1" key="1">
    <citation type="submission" date="2021-03" db="EMBL/GenBank/DDBJ databases">
        <title>Antimicrobial resistance genes in bacteria isolated from Japanese honey, and their potential for conferring macrolide and lincosamide resistance in the American foulbrood pathogen Paenibacillus larvae.</title>
        <authorList>
            <person name="Okamoto M."/>
            <person name="Kumagai M."/>
            <person name="Kanamori H."/>
            <person name="Takamatsu D."/>
        </authorList>
    </citation>
    <scope>NUCLEOTIDE SEQUENCE</scope>
    <source>
        <strain evidence="1">J2TS6</strain>
    </source>
</reference>
<comment type="caution">
    <text evidence="1">The sequence shown here is derived from an EMBL/GenBank/DDBJ whole genome shotgun (WGS) entry which is preliminary data.</text>
</comment>
<dbReference type="EMBL" id="BORQ01000001">
    <property type="protein sequence ID" value="GIO29604.1"/>
    <property type="molecule type" value="Genomic_DNA"/>
</dbReference>
<evidence type="ECO:0000313" key="2">
    <source>
        <dbReference type="Proteomes" id="UP000679779"/>
    </source>
</evidence>
<accession>A0A920C9Y3</accession>
<dbReference type="AlphaFoldDB" id="A0A920C9Y3"/>
<gene>
    <name evidence="1" type="ORF">J2TS6_07450</name>
</gene>
<protein>
    <submittedName>
        <fullName evidence="1">Uncharacterized protein</fullName>
    </submittedName>
</protein>
<proteinExistence type="predicted"/>
<evidence type="ECO:0000313" key="1">
    <source>
        <dbReference type="EMBL" id="GIO29604.1"/>
    </source>
</evidence>